<name>Q8CAG9_MOUSE</name>
<sequence length="166" mass="17709">MPRFSTILGAGGCEGGAVGGTLSSRLRPTGCTHGTHLALKALASSQARTSSGPDSKVSGRCTGWLRSTRKLRCGCVLMWLIFFMSSSLTSSMWWISSVGRTLSAPSLDPFSASSPPSASYQRPPLPLPTLLTPKWIYLPSLFPAKIGGSLWVGLAGPQYFWPDCKE</sequence>
<keyword evidence="1" id="KW-1133">Transmembrane helix</keyword>
<keyword evidence="1" id="KW-0812">Transmembrane</keyword>
<reference evidence="2" key="2">
    <citation type="journal article" date="2000" name="Genome Res.">
        <title>Normalization and subtraction of cap-trapper-selected cDNAs to prepare full-length cDNA libraries for rapid discovery of new genes.</title>
        <authorList>
            <person name="Carninci P."/>
            <person name="Shibata Y."/>
            <person name="Hayatsu N."/>
            <person name="Sugahara Y."/>
            <person name="Shibata K."/>
            <person name="Itoh M."/>
            <person name="Konno H."/>
            <person name="Okazaki Y."/>
            <person name="Muramatsu M."/>
            <person name="Hayashizaki Y."/>
        </authorList>
    </citation>
    <scope>NUCLEOTIDE SEQUENCE</scope>
    <source>
        <strain evidence="2">C57BL/6J</strain>
        <tissue evidence="2">Hypothalamus</tissue>
    </source>
</reference>
<dbReference type="EMBL" id="AK038776">
    <property type="protein sequence ID" value="BAC30130.1"/>
    <property type="molecule type" value="mRNA"/>
</dbReference>
<organism evidence="2">
    <name type="scientific">Mus musculus</name>
    <name type="common">Mouse</name>
    <dbReference type="NCBI Taxonomy" id="10090"/>
    <lineage>
        <taxon>Eukaryota</taxon>
        <taxon>Metazoa</taxon>
        <taxon>Chordata</taxon>
        <taxon>Craniata</taxon>
        <taxon>Vertebrata</taxon>
        <taxon>Euteleostomi</taxon>
        <taxon>Mammalia</taxon>
        <taxon>Eutheria</taxon>
        <taxon>Euarchontoglires</taxon>
        <taxon>Glires</taxon>
        <taxon>Rodentia</taxon>
        <taxon>Myomorpha</taxon>
        <taxon>Muroidea</taxon>
        <taxon>Muridae</taxon>
        <taxon>Murinae</taxon>
        <taxon>Mus</taxon>
        <taxon>Mus</taxon>
    </lineage>
</organism>
<accession>Q8CAG9</accession>
<evidence type="ECO:0000256" key="1">
    <source>
        <dbReference type="SAM" id="Phobius"/>
    </source>
</evidence>
<reference evidence="2" key="7">
    <citation type="journal article" date="2005" name="Science">
        <title>The Transcriptional Landscape of the Mammalian Genome.</title>
        <authorList>
            <consortium name="The FANTOM Consortium"/>
            <consortium name="Riken Genome Exploration Research Group and Genome Science Group (Genome Network Project Core Group)"/>
        </authorList>
    </citation>
    <scope>NUCLEOTIDE SEQUENCE</scope>
    <source>
        <strain evidence="2">C57BL/6J</strain>
        <tissue evidence="2">Hypothalamus</tissue>
    </source>
</reference>
<reference evidence="2" key="6">
    <citation type="journal article" date="2002" name="Nature">
        <title>Analysis of the mouse transcriptome based on functional annotation of 60,770 full-length cDNAs.</title>
        <authorList>
            <consortium name="The FANTOM Consortium and the RIKEN Genome Exploration Research Group Phase I and II Team"/>
        </authorList>
    </citation>
    <scope>NUCLEOTIDE SEQUENCE</scope>
    <source>
        <strain evidence="2">C57BL/6J</strain>
        <tissue evidence="2">Hypothalamus</tissue>
    </source>
</reference>
<evidence type="ECO:0000313" key="2">
    <source>
        <dbReference type="EMBL" id="BAC30130.1"/>
    </source>
</evidence>
<reference evidence="2" key="4">
    <citation type="journal article" date="2001" name="Nature">
        <title>Functional annotation of a full-length mouse cDNA collection.</title>
        <authorList>
            <consortium name="The RIKEN Genome Exploration Research Group Phase II Team and the FANTOM Consortium"/>
        </authorList>
    </citation>
    <scope>NUCLEOTIDE SEQUENCE</scope>
    <source>
        <strain evidence="2">C57BL/6J</strain>
        <tissue evidence="2">Hypothalamus</tissue>
    </source>
</reference>
<keyword evidence="1" id="KW-0472">Membrane</keyword>
<dbReference type="UCSC" id="uc009kku.1">
    <property type="organism name" value="mouse"/>
</dbReference>
<evidence type="ECO:0000313" key="3">
    <source>
        <dbReference type="MGI" id="MGI:2444929"/>
    </source>
</evidence>
<feature type="transmembrane region" description="Helical" evidence="1">
    <location>
        <begin position="76"/>
        <end position="95"/>
    </location>
</feature>
<reference evidence="2" key="3">
    <citation type="journal article" date="2000" name="Genome Res.">
        <title>RIKEN integrated sequence analysis (RISA) system--384-format sequencing pipeline with 384 multicapillary sequencer.</title>
        <authorList>
            <person name="Shibata K."/>
            <person name="Itoh M."/>
            <person name="Aizawa K."/>
            <person name="Nagaoka S."/>
            <person name="Sasaki N."/>
            <person name="Carninci P."/>
            <person name="Konno H."/>
            <person name="Akiyama J."/>
            <person name="Nishi K."/>
            <person name="Kitsunai T."/>
            <person name="Tashiro H."/>
            <person name="Itoh M."/>
            <person name="Sumi N."/>
            <person name="Ishii Y."/>
            <person name="Nakamura S."/>
            <person name="Hazama M."/>
            <person name="Nishine T."/>
            <person name="Harada A."/>
            <person name="Yamamoto R."/>
            <person name="Matsumoto H."/>
            <person name="Sakaguchi S."/>
            <person name="Ikegami T."/>
            <person name="Kashiwagi K."/>
            <person name="Fujiwake S."/>
            <person name="Inoue K."/>
            <person name="Togawa Y."/>
            <person name="Izawa M."/>
            <person name="Ohara E."/>
            <person name="Watahiki M."/>
            <person name="Yoneda Y."/>
            <person name="Ishikawa T."/>
            <person name="Ozawa K."/>
            <person name="Tanaka T."/>
            <person name="Matsuura S."/>
            <person name="Kawai J."/>
            <person name="Okazaki Y."/>
            <person name="Muramatsu M."/>
            <person name="Inoue Y."/>
            <person name="Kira A."/>
            <person name="Hayashizaki Y."/>
        </authorList>
    </citation>
    <scope>NUCLEOTIDE SEQUENCE</scope>
    <source>
        <strain evidence="2">C57BL/6J</strain>
        <tissue evidence="2">Hypothalamus</tissue>
    </source>
</reference>
<dbReference type="AGR" id="MGI:2444929"/>
<protein>
    <submittedName>
        <fullName evidence="2">Uncharacterized protein</fullName>
    </submittedName>
</protein>
<gene>
    <name evidence="3" type="primary">B230206H07Rik</name>
</gene>
<reference evidence="2" key="8">
    <citation type="journal article" date="2005" name="Science">
        <title>Antisense Transcription in the Mammalian Transcriptome.</title>
        <authorList>
            <consortium name="RIKEN Genome Exploration Research Group and Genome Science Group (Genome Network Project Core Group) and the FANTOM Consortium"/>
        </authorList>
    </citation>
    <scope>NUCLEOTIDE SEQUENCE</scope>
    <source>
        <strain evidence="2">C57BL/6J</strain>
        <tissue evidence="2">Hypothalamus</tissue>
    </source>
</reference>
<reference evidence="2" key="1">
    <citation type="journal article" date="1999" name="Methods Enzymol.">
        <title>High-efficiency full-length cDNA cloning.</title>
        <authorList>
            <person name="Carninci P."/>
            <person name="Hayashizaki Y."/>
        </authorList>
    </citation>
    <scope>NUCLEOTIDE SEQUENCE</scope>
    <source>
        <strain evidence="2">C57BL/6J</strain>
        <tissue evidence="2">Hypothalamus</tissue>
    </source>
</reference>
<reference evidence="2" key="5">
    <citation type="submission" date="2001-07" db="EMBL/GenBank/DDBJ databases">
        <authorList>
            <person name="Adachi J."/>
            <person name="Aizawa K."/>
            <person name="Akimura T."/>
            <person name="Arakawa T."/>
            <person name="Bono H."/>
            <person name="Carninci P."/>
            <person name="Fukuda S."/>
            <person name="Furuno M."/>
            <person name="Hanagaki T."/>
            <person name="Hara A."/>
            <person name="Hashizume W."/>
            <person name="Hayashida K."/>
            <person name="Hayatsu N."/>
            <person name="Hiramoto K."/>
            <person name="Hiraoka T."/>
            <person name="Hirozane T."/>
            <person name="Hori F."/>
            <person name="Imotani K."/>
            <person name="Ishii Y."/>
            <person name="Itoh M."/>
            <person name="Kagawa I."/>
            <person name="Kasukawa T."/>
            <person name="Katoh H."/>
            <person name="Kawai J."/>
            <person name="Kojima Y."/>
            <person name="Kondo S."/>
            <person name="Konno H."/>
            <person name="Kouda M."/>
            <person name="Koya S."/>
            <person name="Kurihara C."/>
            <person name="Matsuyama T."/>
            <person name="Miyazaki A."/>
            <person name="Murata M."/>
            <person name="Nakamura M."/>
            <person name="Nishi K."/>
            <person name="Nomura K."/>
            <person name="Numazaki R."/>
            <person name="Ohno M."/>
            <person name="Ohsato N."/>
            <person name="Okazaki Y."/>
            <person name="Saito R."/>
            <person name="Saitoh H."/>
            <person name="Sakai C."/>
            <person name="Sakai K."/>
            <person name="Sakazume N."/>
            <person name="Sano H."/>
            <person name="Sasaki D."/>
            <person name="Shibata K."/>
            <person name="Shinagawa A."/>
            <person name="Shiraki T."/>
            <person name="Sogabe Y."/>
            <person name="Tagami M."/>
            <person name="Tagawa A."/>
            <person name="Takahashi F."/>
            <person name="Takaku-Akahira S."/>
            <person name="Takeda Y."/>
            <person name="Tanaka T."/>
            <person name="Tomaru A."/>
            <person name="Toya T."/>
            <person name="Yasunishi A."/>
            <person name="Muramatsu M."/>
            <person name="Hayashizaki Y."/>
        </authorList>
    </citation>
    <scope>NUCLEOTIDE SEQUENCE</scope>
    <source>
        <strain evidence="2">C57BL/6J</strain>
        <tissue evidence="2">Hypothalamus</tissue>
    </source>
</reference>
<dbReference type="MGI" id="MGI:2444929">
    <property type="gene designation" value="B230206H07Rik"/>
</dbReference>
<dbReference type="AlphaFoldDB" id="Q8CAG9"/>
<proteinExistence type="evidence at transcript level"/>